<evidence type="ECO:0000313" key="1">
    <source>
        <dbReference type="EMBL" id="CAD7627798.1"/>
    </source>
</evidence>
<dbReference type="OrthoDB" id="5835829at2759"/>
<dbReference type="Proteomes" id="UP000759131">
    <property type="component" value="Unassembled WGS sequence"/>
</dbReference>
<sequence>MCPPSDKSNATDDRVIDAALSKQSLVSLGIIGGASAIEKVRFDGNTAEFWTKHAQYLDTELARLLPAIRPDVIVVDQAVTLPAVELSGIPCVWLWSSSPLLILDDERTPPGESGLSATGDPRLWHEFHQLVRDVKIEKWRAFNDWVVGRGCEPLPEHCFYNPSHYLHIYGYPLELDYQDIRPLGRNYVRFDNFKRTERHMTFAVPQELAAKPGALIYFSFGSLCPVDVQNMRRLVAILAKSRHRFIVSMGPKHMEYTLADNMWGAESVPQIRVLPLVDLVITHCGSHRLSATGDPKLWHEFRQLIRDVKIEQWRAFNDWVVGRGCEPLPEHCFHNPSHYLHIYGYPLELDYQDIRPLGRNYVRFDNFKRTEQNMTFVVPPELAAKPYELSNKYSIVGKIRKLVILRKILNKLRHFCQTIIGLYSSGDFGQAFSQCFIVEQSLDRRQQLLFRALDSDLWHRLRAPHIVAQSVLLMLRTHRYDETVRRIGQNGDQSAHVLHVDRTERAEREVDQLSGLCGQLWRHSECHVPFGALKMIEADVIASQRPNVLIVQLQGIAVYMKITRWVVKAEFGQWFAAPADHPIVKLPPLLALHVSNQLAKLVPQSRVSRSGKSYKFGIHLTR</sequence>
<evidence type="ECO:0000313" key="2">
    <source>
        <dbReference type="Proteomes" id="UP000759131"/>
    </source>
</evidence>
<dbReference type="SUPFAM" id="SSF53756">
    <property type="entry name" value="UDP-Glycosyltransferase/glycogen phosphorylase"/>
    <property type="match status" value="1"/>
</dbReference>
<name>A0A7R9KRW4_9ACAR</name>
<keyword evidence="2" id="KW-1185">Reference proteome</keyword>
<dbReference type="AlphaFoldDB" id="A0A7R9KRW4"/>
<evidence type="ECO:0008006" key="3">
    <source>
        <dbReference type="Google" id="ProtNLM"/>
    </source>
</evidence>
<dbReference type="EMBL" id="CAJPIZ010005056">
    <property type="protein sequence ID" value="CAG2108228.1"/>
    <property type="molecule type" value="Genomic_DNA"/>
</dbReference>
<gene>
    <name evidence="1" type="ORF">OSB1V03_LOCUS8223</name>
</gene>
<proteinExistence type="predicted"/>
<dbReference type="EMBL" id="OC859631">
    <property type="protein sequence ID" value="CAD7627798.1"/>
    <property type="molecule type" value="Genomic_DNA"/>
</dbReference>
<accession>A0A7R9KRW4</accession>
<reference evidence="1" key="1">
    <citation type="submission" date="2020-11" db="EMBL/GenBank/DDBJ databases">
        <authorList>
            <person name="Tran Van P."/>
        </authorList>
    </citation>
    <scope>NUCLEOTIDE SEQUENCE</scope>
</reference>
<feature type="non-terminal residue" evidence="1">
    <location>
        <position position="622"/>
    </location>
</feature>
<dbReference type="Gene3D" id="3.40.50.2000">
    <property type="entry name" value="Glycogen Phosphorylase B"/>
    <property type="match status" value="2"/>
</dbReference>
<protein>
    <recommendedName>
        <fullName evidence="3">UDP-glycosyltransferase</fullName>
    </recommendedName>
</protein>
<organism evidence="1">
    <name type="scientific">Medioppia subpectinata</name>
    <dbReference type="NCBI Taxonomy" id="1979941"/>
    <lineage>
        <taxon>Eukaryota</taxon>
        <taxon>Metazoa</taxon>
        <taxon>Ecdysozoa</taxon>
        <taxon>Arthropoda</taxon>
        <taxon>Chelicerata</taxon>
        <taxon>Arachnida</taxon>
        <taxon>Acari</taxon>
        <taxon>Acariformes</taxon>
        <taxon>Sarcoptiformes</taxon>
        <taxon>Oribatida</taxon>
        <taxon>Brachypylina</taxon>
        <taxon>Oppioidea</taxon>
        <taxon>Oppiidae</taxon>
        <taxon>Medioppia</taxon>
    </lineage>
</organism>